<reference evidence="3" key="1">
    <citation type="submission" date="2016-08" db="EMBL/GenBank/DDBJ databases">
        <authorList>
            <person name="Loux V."/>
            <person name="Rue O."/>
        </authorList>
    </citation>
    <scope>NUCLEOTIDE SEQUENCE [LARGE SCALE GENOMIC DNA]</scope>
    <source>
        <strain evidence="3">INRA Bc05-F1</strain>
    </source>
</reference>
<dbReference type="Pfam" id="PF03412">
    <property type="entry name" value="Peptidase_C39"/>
    <property type="match status" value="1"/>
</dbReference>
<feature type="domain" description="Peptidase C39" evidence="1">
    <location>
        <begin position="5"/>
        <end position="48"/>
    </location>
</feature>
<dbReference type="Gene3D" id="3.90.70.10">
    <property type="entry name" value="Cysteine proteinases"/>
    <property type="match status" value="1"/>
</dbReference>
<gene>
    <name evidence="2" type="ORF">BC05F1_04226</name>
</gene>
<protein>
    <recommendedName>
        <fullName evidence="1">Peptidase C39 domain-containing protein</fullName>
    </recommendedName>
</protein>
<dbReference type="InterPro" id="IPR005074">
    <property type="entry name" value="Peptidase_C39"/>
</dbReference>
<proteinExistence type="predicted"/>
<dbReference type="GO" id="GO:0006508">
    <property type="term" value="P:proteolysis"/>
    <property type="evidence" value="ECO:0007669"/>
    <property type="project" value="InterPro"/>
</dbReference>
<evidence type="ECO:0000313" key="2">
    <source>
        <dbReference type="EMBL" id="SCC53222.1"/>
    </source>
</evidence>
<name>A0A1C4FBG9_9BACI</name>
<dbReference type="GO" id="GO:0005524">
    <property type="term" value="F:ATP binding"/>
    <property type="evidence" value="ECO:0007669"/>
    <property type="project" value="InterPro"/>
</dbReference>
<accession>A0A1C4FBG9</accession>
<evidence type="ECO:0000259" key="1">
    <source>
        <dbReference type="Pfam" id="PF03412"/>
    </source>
</evidence>
<evidence type="ECO:0000313" key="3">
    <source>
        <dbReference type="Proteomes" id="UP000196052"/>
    </source>
</evidence>
<sequence length="51" mass="5791">MFESFPYIKQYDLQDCGPACLAMISRHYGLSLSISKIREVSGTDLKGVYEE</sequence>
<dbReference type="GO" id="GO:0008233">
    <property type="term" value="F:peptidase activity"/>
    <property type="evidence" value="ECO:0007669"/>
    <property type="project" value="InterPro"/>
</dbReference>
<dbReference type="EMBL" id="FMBE01000014">
    <property type="protein sequence ID" value="SCC53222.1"/>
    <property type="molecule type" value="Genomic_DNA"/>
</dbReference>
<organism evidence="2 3">
    <name type="scientific">Bacillus wiedmannii</name>
    <dbReference type="NCBI Taxonomy" id="1890302"/>
    <lineage>
        <taxon>Bacteria</taxon>
        <taxon>Bacillati</taxon>
        <taxon>Bacillota</taxon>
        <taxon>Bacilli</taxon>
        <taxon>Bacillales</taxon>
        <taxon>Bacillaceae</taxon>
        <taxon>Bacillus</taxon>
        <taxon>Bacillus cereus group</taxon>
    </lineage>
</organism>
<dbReference type="GO" id="GO:0016020">
    <property type="term" value="C:membrane"/>
    <property type="evidence" value="ECO:0007669"/>
    <property type="project" value="InterPro"/>
</dbReference>
<dbReference type="AlphaFoldDB" id="A0A1C4FBG9"/>
<dbReference type="Proteomes" id="UP000196052">
    <property type="component" value="Unassembled WGS sequence"/>
</dbReference>